<sequence length="71" mass="7638">MVSKSNPTDAVRAAVGPLFAYSHFLYGFDKPKLIALFSEPVGTGYVDFLQTLGIDSIWWENGACAGQALPS</sequence>
<proteinExistence type="predicted"/>
<protein>
    <submittedName>
        <fullName evidence="1">Unannotated protein</fullName>
    </submittedName>
</protein>
<gene>
    <name evidence="1" type="ORF">UFOPK2921_00990</name>
</gene>
<evidence type="ECO:0000313" key="1">
    <source>
        <dbReference type="EMBL" id="CAB4783209.1"/>
    </source>
</evidence>
<accession>A0A6J6WGP2</accession>
<organism evidence="1">
    <name type="scientific">freshwater metagenome</name>
    <dbReference type="NCBI Taxonomy" id="449393"/>
    <lineage>
        <taxon>unclassified sequences</taxon>
        <taxon>metagenomes</taxon>
        <taxon>ecological metagenomes</taxon>
    </lineage>
</organism>
<reference evidence="1" key="1">
    <citation type="submission" date="2020-05" db="EMBL/GenBank/DDBJ databases">
        <authorList>
            <person name="Chiriac C."/>
            <person name="Salcher M."/>
            <person name="Ghai R."/>
            <person name="Kavagutti S V."/>
        </authorList>
    </citation>
    <scope>NUCLEOTIDE SEQUENCE</scope>
</reference>
<name>A0A6J6WGP2_9ZZZZ</name>
<dbReference type="AlphaFoldDB" id="A0A6J6WGP2"/>
<dbReference type="EMBL" id="CAEZZV010000125">
    <property type="protein sequence ID" value="CAB4783209.1"/>
    <property type="molecule type" value="Genomic_DNA"/>
</dbReference>